<dbReference type="PANTHER" id="PTHR24216">
    <property type="entry name" value="PAXILLIN-RELATED"/>
    <property type="match status" value="1"/>
</dbReference>
<proteinExistence type="predicted"/>
<keyword evidence="2" id="KW-0732">Signal</keyword>
<dbReference type="PANTHER" id="PTHR24216:SF65">
    <property type="entry name" value="PAXILLIN-LIKE PROTEIN 1"/>
    <property type="match status" value="1"/>
</dbReference>
<feature type="signal peptide" evidence="2">
    <location>
        <begin position="1"/>
        <end position="22"/>
    </location>
</feature>
<evidence type="ECO:0000313" key="4">
    <source>
        <dbReference type="Proteomes" id="UP001054857"/>
    </source>
</evidence>
<name>A0AAD3DLE0_9CHLO</name>
<dbReference type="Proteomes" id="UP001054857">
    <property type="component" value="Unassembled WGS sequence"/>
</dbReference>
<feature type="chain" id="PRO_5042125143" evidence="2">
    <location>
        <begin position="23"/>
        <end position="388"/>
    </location>
</feature>
<evidence type="ECO:0000313" key="3">
    <source>
        <dbReference type="EMBL" id="GFR43995.1"/>
    </source>
</evidence>
<keyword evidence="4" id="KW-1185">Reference proteome</keyword>
<reference evidence="3 4" key="1">
    <citation type="journal article" date="2021" name="Sci. Rep.">
        <title>Genome sequencing of the multicellular alga Astrephomene provides insights into convergent evolution of germ-soma differentiation.</title>
        <authorList>
            <person name="Yamashita S."/>
            <person name="Yamamoto K."/>
            <person name="Matsuzaki R."/>
            <person name="Suzuki S."/>
            <person name="Yamaguchi H."/>
            <person name="Hirooka S."/>
            <person name="Minakuchi Y."/>
            <person name="Miyagishima S."/>
            <person name="Kawachi M."/>
            <person name="Toyoda A."/>
            <person name="Nozaki H."/>
        </authorList>
    </citation>
    <scope>NUCLEOTIDE SEQUENCE [LARGE SCALE GENOMIC DNA]</scope>
    <source>
        <strain evidence="3 4">NIES-4017</strain>
    </source>
</reference>
<evidence type="ECO:0000256" key="2">
    <source>
        <dbReference type="SAM" id="SignalP"/>
    </source>
</evidence>
<comment type="caution">
    <text evidence="3">The sequence shown here is derived from an EMBL/GenBank/DDBJ whole genome shotgun (WGS) entry which is preliminary data.</text>
</comment>
<organism evidence="3 4">
    <name type="scientific">Astrephomene gubernaculifera</name>
    <dbReference type="NCBI Taxonomy" id="47775"/>
    <lineage>
        <taxon>Eukaryota</taxon>
        <taxon>Viridiplantae</taxon>
        <taxon>Chlorophyta</taxon>
        <taxon>core chlorophytes</taxon>
        <taxon>Chlorophyceae</taxon>
        <taxon>CS clade</taxon>
        <taxon>Chlamydomonadales</taxon>
        <taxon>Astrephomenaceae</taxon>
        <taxon>Astrephomene</taxon>
    </lineage>
</organism>
<dbReference type="AlphaFoldDB" id="A0AAD3DLE0"/>
<accession>A0AAD3DLE0</accession>
<dbReference type="PRINTS" id="PR01217">
    <property type="entry name" value="PRICHEXTENSN"/>
</dbReference>
<feature type="compositionally biased region" description="Pro residues" evidence="1">
    <location>
        <begin position="26"/>
        <end position="203"/>
    </location>
</feature>
<gene>
    <name evidence="3" type="ORF">Agub_g5141</name>
</gene>
<sequence length="388" mass="39657">MWAKRFLLLIVITAALLEVTFASVASPPPSPKPPSPKPPPPPPPPRIRPPPPPRPPSPRPPSPPPYPSPLPPAPKPPSPPPSPQPPSPPSPKPPSPLPPSPPSPPPSPLPPSPQPPSPRPPSPPPSPSPPSPRPPSPPPPTPAPPSPPPPSPPPPSPPPPSPRPPSPSPPSPLPPSPEPPSPPPPSPAPPSPDPPPSPPSPPPPPVVYWATSAAGPKFTGADHPGSASFVVGPPGPFLMNGKGCRPSADYAWVPTRETPRSLIAYYGQSPAARVSQVAAVVVFVANRGSLDPAITAIDLQLRTIRGQQKTQAGTFWVNLYKGGIGQELTCPGLNHFDLSSSAATGANGTLAKFKDAEMVGVRINVLNAVVAAKADLPHLAAVGLQLLG</sequence>
<protein>
    <submittedName>
        <fullName evidence="3">Uncharacterized protein</fullName>
    </submittedName>
</protein>
<dbReference type="EMBL" id="BMAR01000006">
    <property type="protein sequence ID" value="GFR43995.1"/>
    <property type="molecule type" value="Genomic_DNA"/>
</dbReference>
<evidence type="ECO:0000256" key="1">
    <source>
        <dbReference type="SAM" id="MobiDB-lite"/>
    </source>
</evidence>
<feature type="region of interest" description="Disordered" evidence="1">
    <location>
        <begin position="24"/>
        <end position="203"/>
    </location>
</feature>